<dbReference type="Proteomes" id="UP000663859">
    <property type="component" value="Unassembled WGS sequence"/>
</dbReference>
<organism evidence="1 2">
    <name type="scientific">Candidatus Methylacidithermus pantelleriae</name>
    <dbReference type="NCBI Taxonomy" id="2744239"/>
    <lineage>
        <taxon>Bacteria</taxon>
        <taxon>Pseudomonadati</taxon>
        <taxon>Verrucomicrobiota</taxon>
        <taxon>Methylacidiphilae</taxon>
        <taxon>Methylacidiphilales</taxon>
        <taxon>Methylacidiphilaceae</taxon>
        <taxon>Candidatus Methylacidithermus</taxon>
    </lineage>
</organism>
<gene>
    <name evidence="1" type="ORF">MPNT_230025</name>
</gene>
<reference evidence="1" key="1">
    <citation type="submission" date="2021-02" db="EMBL/GenBank/DDBJ databases">
        <authorList>
            <person name="Cremers G."/>
            <person name="Picone N."/>
        </authorList>
    </citation>
    <scope>NUCLEOTIDE SEQUENCE</scope>
    <source>
        <strain evidence="1">PQ17</strain>
    </source>
</reference>
<dbReference type="AlphaFoldDB" id="A0A8J2BPY9"/>
<keyword evidence="2" id="KW-1185">Reference proteome</keyword>
<accession>A0A8J2BPY9</accession>
<dbReference type="EMBL" id="CAJNOB010000016">
    <property type="protein sequence ID" value="CAF0697808.1"/>
    <property type="molecule type" value="Genomic_DNA"/>
</dbReference>
<evidence type="ECO:0000313" key="1">
    <source>
        <dbReference type="EMBL" id="CAF0697808.1"/>
    </source>
</evidence>
<evidence type="ECO:0000313" key="2">
    <source>
        <dbReference type="Proteomes" id="UP000663859"/>
    </source>
</evidence>
<proteinExistence type="predicted"/>
<name>A0A8J2BPY9_9BACT</name>
<sequence>MWSGLSSHGDLHPAFTRTWVRHTDKVWIKAWDACCLVGRRKGPFWAETVSLYLEAQA</sequence>
<comment type="caution">
    <text evidence="1">The sequence shown here is derived from an EMBL/GenBank/DDBJ whole genome shotgun (WGS) entry which is preliminary data.</text>
</comment>
<protein>
    <submittedName>
        <fullName evidence="1">Uncharacterized protein</fullName>
    </submittedName>
</protein>